<dbReference type="Proteomes" id="UP000504607">
    <property type="component" value="Chromosome 5"/>
</dbReference>
<dbReference type="GO" id="GO:0016020">
    <property type="term" value="C:membrane"/>
    <property type="evidence" value="ECO:0007669"/>
    <property type="project" value="UniProtKB-SubCell"/>
</dbReference>
<proteinExistence type="inferred from homology"/>
<evidence type="ECO:0000256" key="4">
    <source>
        <dbReference type="ARBA" id="ARBA00022989"/>
    </source>
</evidence>
<feature type="non-terminal residue" evidence="8">
    <location>
        <position position="1"/>
    </location>
</feature>
<feature type="transmembrane region" description="Helical" evidence="6">
    <location>
        <begin position="162"/>
        <end position="184"/>
    </location>
</feature>
<organism evidence="7 8">
    <name type="scientific">Elaeis guineensis var. tenera</name>
    <name type="common">Oil palm</name>
    <dbReference type="NCBI Taxonomy" id="51953"/>
    <lineage>
        <taxon>Eukaryota</taxon>
        <taxon>Viridiplantae</taxon>
        <taxon>Streptophyta</taxon>
        <taxon>Embryophyta</taxon>
        <taxon>Tracheophyta</taxon>
        <taxon>Spermatophyta</taxon>
        <taxon>Magnoliopsida</taxon>
        <taxon>Liliopsida</taxon>
        <taxon>Arecaceae</taxon>
        <taxon>Arecoideae</taxon>
        <taxon>Cocoseae</taxon>
        <taxon>Elaeidinae</taxon>
        <taxon>Elaeis</taxon>
    </lineage>
</organism>
<gene>
    <name evidence="8" type="primary">LOC109505835</name>
</gene>
<dbReference type="Gene3D" id="1.20.1250.20">
    <property type="entry name" value="MFS general substrate transporter like domains"/>
    <property type="match status" value="1"/>
</dbReference>
<dbReference type="InterPro" id="IPR036259">
    <property type="entry name" value="MFS_trans_sf"/>
</dbReference>
<reference evidence="8" key="1">
    <citation type="submission" date="2025-08" db="UniProtKB">
        <authorList>
            <consortium name="RefSeq"/>
        </authorList>
    </citation>
    <scope>IDENTIFICATION</scope>
</reference>
<evidence type="ECO:0000256" key="2">
    <source>
        <dbReference type="ARBA" id="ARBA00005982"/>
    </source>
</evidence>
<feature type="transmembrane region" description="Helical" evidence="6">
    <location>
        <begin position="51"/>
        <end position="71"/>
    </location>
</feature>
<comment type="subcellular location">
    <subcellularLocation>
        <location evidence="1">Membrane</location>
        <topology evidence="1">Multi-pass membrane protein</topology>
    </subcellularLocation>
</comment>
<feature type="transmembrane region" description="Helical" evidence="6">
    <location>
        <begin position="12"/>
        <end position="39"/>
    </location>
</feature>
<evidence type="ECO:0000256" key="1">
    <source>
        <dbReference type="ARBA" id="ARBA00004141"/>
    </source>
</evidence>
<keyword evidence="4 6" id="KW-1133">Transmembrane helix</keyword>
<feature type="transmembrane region" description="Helical" evidence="6">
    <location>
        <begin position="190"/>
        <end position="215"/>
    </location>
</feature>
<evidence type="ECO:0000313" key="8">
    <source>
        <dbReference type="RefSeq" id="XP_029120211.1"/>
    </source>
</evidence>
<accession>A0A8N4F4K6</accession>
<dbReference type="GO" id="GO:0022857">
    <property type="term" value="F:transmembrane transporter activity"/>
    <property type="evidence" value="ECO:0007669"/>
    <property type="project" value="InterPro"/>
</dbReference>
<evidence type="ECO:0000313" key="7">
    <source>
        <dbReference type="Proteomes" id="UP000504607"/>
    </source>
</evidence>
<protein>
    <submittedName>
        <fullName evidence="8">LOW QUALITY PROTEIN: protein NRT1/ PTR FAMILY 2.3-like</fullName>
    </submittedName>
</protein>
<evidence type="ECO:0000256" key="3">
    <source>
        <dbReference type="ARBA" id="ARBA00022692"/>
    </source>
</evidence>
<dbReference type="Pfam" id="PF00854">
    <property type="entry name" value="PTR2"/>
    <property type="match status" value="1"/>
</dbReference>
<dbReference type="PANTHER" id="PTHR11654">
    <property type="entry name" value="OLIGOPEPTIDE TRANSPORTER-RELATED"/>
    <property type="match status" value="1"/>
</dbReference>
<sequence>LSLSVCVYAFFLTRAILAVSVAAVSLAVSGVSNIIVYLIKEYNVKSIDSAQIYNIVNGCTSVVPVAGAIIFDAYVGSFPIVAFSTITALRSLILLTLTAALQTLRPSPCPVGSSHCETPSAGQFATLYISLGLLAVGTGGTRFNTMTMGADQFEKPRDQDTFFNWYFVALYAGAIPGFTATVYVQGRVSWALGFGLCAAAGAIVVAAPLLGARFYHKPQPKRARSQTLLVLWSPPLGKGGLQCHPTTWVTAMGLVRRGKPPSSADVPSQSFRHVLKQIMSTE</sequence>
<dbReference type="RefSeq" id="XP_029120211.1">
    <property type="nucleotide sequence ID" value="XM_029264378.1"/>
</dbReference>
<dbReference type="InterPro" id="IPR000109">
    <property type="entry name" value="POT_fam"/>
</dbReference>
<evidence type="ECO:0000256" key="6">
    <source>
        <dbReference type="SAM" id="Phobius"/>
    </source>
</evidence>
<comment type="similarity">
    <text evidence="2">Belongs to the major facilitator superfamily. Proton-dependent oligopeptide transporter (POT/PTR) (TC 2.A.17) family.</text>
</comment>
<dbReference type="OrthoDB" id="8904098at2759"/>
<feature type="transmembrane region" description="Helical" evidence="6">
    <location>
        <begin position="121"/>
        <end position="141"/>
    </location>
</feature>
<evidence type="ECO:0000256" key="5">
    <source>
        <dbReference type="ARBA" id="ARBA00023136"/>
    </source>
</evidence>
<keyword evidence="7" id="KW-1185">Reference proteome</keyword>
<keyword evidence="5 6" id="KW-0472">Membrane</keyword>
<name>A0A8N4F4K6_ELAGV</name>
<keyword evidence="3 6" id="KW-0812">Transmembrane</keyword>
<dbReference type="SUPFAM" id="SSF103473">
    <property type="entry name" value="MFS general substrate transporter"/>
    <property type="match status" value="1"/>
</dbReference>
<dbReference type="AlphaFoldDB" id="A0A8N4F4K6"/>